<dbReference type="CDD" id="cd00093">
    <property type="entry name" value="HTH_XRE"/>
    <property type="match status" value="1"/>
</dbReference>
<dbReference type="GO" id="GO:0003677">
    <property type="term" value="F:DNA binding"/>
    <property type="evidence" value="ECO:0007669"/>
    <property type="project" value="InterPro"/>
</dbReference>
<protein>
    <recommendedName>
        <fullName evidence="1">HTH cro/C1-type domain-containing protein</fullName>
    </recommendedName>
</protein>
<dbReference type="InterPro" id="IPR010982">
    <property type="entry name" value="Lambda_DNA-bd_dom_sf"/>
</dbReference>
<dbReference type="SMART" id="SM00530">
    <property type="entry name" value="HTH_XRE"/>
    <property type="match status" value="1"/>
</dbReference>
<evidence type="ECO:0000313" key="2">
    <source>
        <dbReference type="EMBL" id="PAB55135.1"/>
    </source>
</evidence>
<proteinExistence type="predicted"/>
<gene>
    <name evidence="2" type="ORF">A3Q24_05485</name>
</gene>
<dbReference type="AlphaFoldDB" id="A0A267M8G1"/>
<sequence length="129" mass="14716">MTTNNGYKIFSRIQEVAHKRGMSIRQVALNSGFNSPNAIYRYKQGVSPRKTTLNAIADALNTTPEYLLGETDDWQKHDVTPEEELGLDKDDQEMLALFRKSTDGMTEEEKEKFKQSFVKLLKVAKDLNS</sequence>
<dbReference type="SUPFAM" id="SSF47413">
    <property type="entry name" value="lambda repressor-like DNA-binding domains"/>
    <property type="match status" value="1"/>
</dbReference>
<name>A0A267M8G1_LACJH</name>
<dbReference type="RefSeq" id="WP_095182815.1">
    <property type="nucleotide sequence ID" value="NZ_NIBD01000028.1"/>
</dbReference>
<organism evidence="2 3">
    <name type="scientific">Lactobacillus johnsonii</name>
    <dbReference type="NCBI Taxonomy" id="33959"/>
    <lineage>
        <taxon>Bacteria</taxon>
        <taxon>Bacillati</taxon>
        <taxon>Bacillota</taxon>
        <taxon>Bacilli</taxon>
        <taxon>Lactobacillales</taxon>
        <taxon>Lactobacillaceae</taxon>
        <taxon>Lactobacillus</taxon>
    </lineage>
</organism>
<comment type="caution">
    <text evidence="2">The sequence shown here is derived from an EMBL/GenBank/DDBJ whole genome shotgun (WGS) entry which is preliminary data.</text>
</comment>
<evidence type="ECO:0000313" key="3">
    <source>
        <dbReference type="Proteomes" id="UP000216008"/>
    </source>
</evidence>
<dbReference type="InterPro" id="IPR001387">
    <property type="entry name" value="Cro/C1-type_HTH"/>
</dbReference>
<dbReference type="EMBL" id="NIBD01000028">
    <property type="protein sequence ID" value="PAB55135.1"/>
    <property type="molecule type" value="Genomic_DNA"/>
</dbReference>
<evidence type="ECO:0000259" key="1">
    <source>
        <dbReference type="PROSITE" id="PS50943"/>
    </source>
</evidence>
<dbReference type="Gene3D" id="1.10.260.40">
    <property type="entry name" value="lambda repressor-like DNA-binding domains"/>
    <property type="match status" value="1"/>
</dbReference>
<feature type="domain" description="HTH cro/C1-type" evidence="1">
    <location>
        <begin position="13"/>
        <end position="67"/>
    </location>
</feature>
<dbReference type="PROSITE" id="PS50943">
    <property type="entry name" value="HTH_CROC1"/>
    <property type="match status" value="1"/>
</dbReference>
<accession>A0A267M8G1</accession>
<dbReference type="Pfam" id="PF01381">
    <property type="entry name" value="HTH_3"/>
    <property type="match status" value="1"/>
</dbReference>
<dbReference type="Proteomes" id="UP000216008">
    <property type="component" value="Unassembled WGS sequence"/>
</dbReference>
<reference evidence="2 3" key="1">
    <citation type="submission" date="2017-05" db="EMBL/GenBank/DDBJ databases">
        <title>Lactobacillus johnsonii from commercial turkeys.</title>
        <authorList>
            <person name="Johnson T.J."/>
            <person name="Youmans B."/>
        </authorList>
    </citation>
    <scope>NUCLEOTIDE SEQUENCE [LARGE SCALE GENOMIC DNA]</scope>
    <source>
        <strain evidence="2 3">UMNLJ114</strain>
    </source>
</reference>